<dbReference type="AlphaFoldDB" id="A0A811RKS4"/>
<dbReference type="EMBL" id="CAJGYO010000015">
    <property type="protein sequence ID" value="CAD6270603.1"/>
    <property type="molecule type" value="Genomic_DNA"/>
</dbReference>
<comment type="caution">
    <text evidence="7">The sequence shown here is derived from an EMBL/GenBank/DDBJ whole genome shotgun (WGS) entry which is preliminary data.</text>
</comment>
<dbReference type="GO" id="GO:0005789">
    <property type="term" value="C:endoplasmic reticulum membrane"/>
    <property type="evidence" value="ECO:0007669"/>
    <property type="project" value="InterPro"/>
</dbReference>
<evidence type="ECO:0000256" key="3">
    <source>
        <dbReference type="ARBA" id="ARBA00022692"/>
    </source>
</evidence>
<accession>A0A811RKS4</accession>
<keyword evidence="3" id="KW-0812">Transmembrane</keyword>
<dbReference type="SUPFAM" id="SSF49354">
    <property type="entry name" value="PapD-like"/>
    <property type="match status" value="1"/>
</dbReference>
<dbReference type="OrthoDB" id="264603at2759"/>
<evidence type="ECO:0000313" key="7">
    <source>
        <dbReference type="EMBL" id="CAD6270603.1"/>
    </source>
</evidence>
<evidence type="ECO:0000256" key="2">
    <source>
        <dbReference type="ARBA" id="ARBA00008932"/>
    </source>
</evidence>
<gene>
    <name evidence="7" type="ORF">NCGR_LOCUS53895</name>
</gene>
<reference evidence="7" key="1">
    <citation type="submission" date="2020-10" db="EMBL/GenBank/DDBJ databases">
        <authorList>
            <person name="Han B."/>
            <person name="Lu T."/>
            <person name="Zhao Q."/>
            <person name="Huang X."/>
            <person name="Zhao Y."/>
        </authorList>
    </citation>
    <scope>NUCLEOTIDE SEQUENCE</scope>
</reference>
<evidence type="ECO:0000313" key="8">
    <source>
        <dbReference type="Proteomes" id="UP000604825"/>
    </source>
</evidence>
<comment type="similarity">
    <text evidence="2">Belongs to the VAMP-associated protein (VAP) (TC 9.B.17) family.</text>
</comment>
<protein>
    <recommendedName>
        <fullName evidence="6">MSP domain-containing protein</fullName>
    </recommendedName>
</protein>
<dbReference type="InterPro" id="IPR013783">
    <property type="entry name" value="Ig-like_fold"/>
</dbReference>
<sequence length="281" mass="31718">MEQTPINRPFIWDIVHELNKLDSWDDQIRESSLEKIIISSSDDMLGIEPLELYFPLANEKQVSCSIELTNDTDYYMAFRIATTSLLPFSIQPNKGIAAPRSKCRATITLSAQEMTPLHNHCEEELTVQSTRAHASLTAVDVTDDMFNDEGGNSQRKTDEVDKVVDEVNLTVVFDDTPLLHEEHQKDLANLSVEMGSPGISSQASPYSLTSQGFIHLQPPGLRRWHGPSPTRNSVARWLKRMMWNMRTKVVRMSCHIFYIPLSPHTAPQLSLSIDNSHSQTG</sequence>
<dbReference type="InterPro" id="IPR000535">
    <property type="entry name" value="MSP_dom"/>
</dbReference>
<evidence type="ECO:0000256" key="4">
    <source>
        <dbReference type="ARBA" id="ARBA00022989"/>
    </source>
</evidence>
<dbReference type="PANTHER" id="PTHR10809">
    <property type="entry name" value="VESICLE-ASSOCIATED MEMBRANE PROTEIN-ASSOCIATED PROTEIN"/>
    <property type="match status" value="1"/>
</dbReference>
<dbReference type="GO" id="GO:0061817">
    <property type="term" value="P:endoplasmic reticulum-plasma membrane tethering"/>
    <property type="evidence" value="ECO:0007669"/>
    <property type="project" value="TreeGrafter"/>
</dbReference>
<dbReference type="Pfam" id="PF00635">
    <property type="entry name" value="Motile_Sperm"/>
    <property type="match status" value="1"/>
</dbReference>
<dbReference type="PROSITE" id="PS50202">
    <property type="entry name" value="MSP"/>
    <property type="match status" value="1"/>
</dbReference>
<keyword evidence="8" id="KW-1185">Reference proteome</keyword>
<dbReference type="Proteomes" id="UP000604825">
    <property type="component" value="Unassembled WGS sequence"/>
</dbReference>
<keyword evidence="5" id="KW-0472">Membrane</keyword>
<dbReference type="GO" id="GO:0005886">
    <property type="term" value="C:plasma membrane"/>
    <property type="evidence" value="ECO:0007669"/>
    <property type="project" value="TreeGrafter"/>
</dbReference>
<organism evidence="7 8">
    <name type="scientific">Miscanthus lutarioriparius</name>
    <dbReference type="NCBI Taxonomy" id="422564"/>
    <lineage>
        <taxon>Eukaryota</taxon>
        <taxon>Viridiplantae</taxon>
        <taxon>Streptophyta</taxon>
        <taxon>Embryophyta</taxon>
        <taxon>Tracheophyta</taxon>
        <taxon>Spermatophyta</taxon>
        <taxon>Magnoliopsida</taxon>
        <taxon>Liliopsida</taxon>
        <taxon>Poales</taxon>
        <taxon>Poaceae</taxon>
        <taxon>PACMAD clade</taxon>
        <taxon>Panicoideae</taxon>
        <taxon>Andropogonodae</taxon>
        <taxon>Andropogoneae</taxon>
        <taxon>Saccharinae</taxon>
        <taxon>Miscanthus</taxon>
    </lineage>
</organism>
<dbReference type="PANTHER" id="PTHR10809:SF6">
    <property type="entry name" value="AT11025P-RELATED"/>
    <property type="match status" value="1"/>
</dbReference>
<dbReference type="InterPro" id="IPR008962">
    <property type="entry name" value="PapD-like_sf"/>
</dbReference>
<name>A0A811RKS4_9POAL</name>
<evidence type="ECO:0000256" key="1">
    <source>
        <dbReference type="ARBA" id="ARBA00004211"/>
    </source>
</evidence>
<dbReference type="InterPro" id="IPR016763">
    <property type="entry name" value="VAP"/>
</dbReference>
<comment type="subcellular location">
    <subcellularLocation>
        <location evidence="1">Membrane</location>
        <topology evidence="1">Single-pass type IV membrane protein</topology>
    </subcellularLocation>
</comment>
<feature type="domain" description="MSP" evidence="6">
    <location>
        <begin position="44"/>
        <end position="174"/>
    </location>
</feature>
<proteinExistence type="inferred from homology"/>
<evidence type="ECO:0000256" key="5">
    <source>
        <dbReference type="ARBA" id="ARBA00023136"/>
    </source>
</evidence>
<keyword evidence="4" id="KW-1133">Transmembrane helix</keyword>
<evidence type="ECO:0000259" key="6">
    <source>
        <dbReference type="PROSITE" id="PS50202"/>
    </source>
</evidence>
<dbReference type="Gene3D" id="2.60.40.10">
    <property type="entry name" value="Immunoglobulins"/>
    <property type="match status" value="1"/>
</dbReference>
<dbReference type="GO" id="GO:0090158">
    <property type="term" value="P:endoplasmic reticulum membrane organization"/>
    <property type="evidence" value="ECO:0007669"/>
    <property type="project" value="TreeGrafter"/>
</dbReference>